<feature type="compositionally biased region" description="Polar residues" evidence="2">
    <location>
        <begin position="26"/>
        <end position="35"/>
    </location>
</feature>
<dbReference type="Pfam" id="PF10162">
    <property type="entry name" value="G8"/>
    <property type="match status" value="1"/>
</dbReference>
<feature type="compositionally biased region" description="Pro residues" evidence="2">
    <location>
        <begin position="77"/>
        <end position="86"/>
    </location>
</feature>
<name>A0ABV3Z256_9PROT</name>
<dbReference type="Gene3D" id="2.60.40.3440">
    <property type="match status" value="1"/>
</dbReference>
<dbReference type="InterPro" id="IPR019316">
    <property type="entry name" value="G8_domain"/>
</dbReference>
<evidence type="ECO:0000256" key="1">
    <source>
        <dbReference type="ARBA" id="ARBA00022729"/>
    </source>
</evidence>
<reference evidence="4 5" key="1">
    <citation type="submission" date="2024-05" db="EMBL/GenBank/DDBJ databases">
        <title>Three bacterial strains, DH-69, EH-24, and ECK-19 isolated from coastal sediments.</title>
        <authorList>
            <person name="Ye Y.-Q."/>
            <person name="Du Z.-J."/>
        </authorList>
    </citation>
    <scope>NUCLEOTIDE SEQUENCE [LARGE SCALE GENOMIC DNA]</scope>
    <source>
        <strain evidence="4 5">ECK-19</strain>
    </source>
</reference>
<feature type="region of interest" description="Disordered" evidence="2">
    <location>
        <begin position="26"/>
        <end position="46"/>
    </location>
</feature>
<feature type="domain" description="G8" evidence="3">
    <location>
        <begin position="252"/>
        <end position="375"/>
    </location>
</feature>
<evidence type="ECO:0000259" key="3">
    <source>
        <dbReference type="PROSITE" id="PS51484"/>
    </source>
</evidence>
<accession>A0ABV3Z256</accession>
<evidence type="ECO:0000313" key="4">
    <source>
        <dbReference type="EMBL" id="MEX6632099.1"/>
    </source>
</evidence>
<dbReference type="PROSITE" id="PS51484">
    <property type="entry name" value="G8"/>
    <property type="match status" value="1"/>
</dbReference>
<keyword evidence="5" id="KW-1185">Reference proteome</keyword>
<organism evidence="4 5">
    <name type="scientific">Hyphococcus lacteus</name>
    <dbReference type="NCBI Taxonomy" id="3143536"/>
    <lineage>
        <taxon>Bacteria</taxon>
        <taxon>Pseudomonadati</taxon>
        <taxon>Pseudomonadota</taxon>
        <taxon>Alphaproteobacteria</taxon>
        <taxon>Parvularculales</taxon>
        <taxon>Parvularculaceae</taxon>
        <taxon>Hyphococcus</taxon>
    </lineage>
</organism>
<gene>
    <name evidence="4" type="ORF">ABFZ84_00925</name>
</gene>
<evidence type="ECO:0000313" key="5">
    <source>
        <dbReference type="Proteomes" id="UP001560685"/>
    </source>
</evidence>
<dbReference type="Pfam" id="PF17963">
    <property type="entry name" value="Big_9"/>
    <property type="match status" value="2"/>
</dbReference>
<feature type="region of interest" description="Disordered" evidence="2">
    <location>
        <begin position="74"/>
        <end position="96"/>
    </location>
</feature>
<dbReference type="PANTHER" id="PTHR46769">
    <property type="entry name" value="POLYCYSTIC KIDNEY AND HEPATIC DISEASE 1 (AUTOSOMAL RECESSIVE)-LIKE 1"/>
    <property type="match status" value="1"/>
</dbReference>
<dbReference type="RefSeq" id="WP_369311841.1">
    <property type="nucleotide sequence ID" value="NZ_JBEHZE010000001.1"/>
</dbReference>
<dbReference type="InterPro" id="IPR052387">
    <property type="entry name" value="Fibrocystin"/>
</dbReference>
<dbReference type="Gene3D" id="2.60.40.2810">
    <property type="match status" value="1"/>
</dbReference>
<sequence length="1041" mass="112332">MSVEYTAPKNGSGFDFSDLIEASQHGQLPKSIQANRRSRKQSLKQRTGQMGMIAPLLALEGCFTIGGKGDPIVNIPEPTPSTPTTPPSSGGGVTPPATVSVAEAKDDDNFHVEIDASVHIAVNDLLANDDIPDGGAELVRVFGAANGTVMMHNGVIMFTPDSGYEGMASFRYEIRDSKGNLSEASVNLHVMEDGDGHQHDSGHGDMPGMGDGGHVHSDDPSKASEHMAMMNLVPVSEATHVAVKDGSWFDASTWAGGEVPGEGAKVVIPEGVSVAYDGQNNASLFTVRVDGQLDFATDKDTFMEVDTFVVSPSGTLTIGTADNPVSANVQTIIQFADNGPIDVSWDPQLLSRGLLSHGEIEVHGAEKTTFLKVATDPMAGDTSITLESAADGWNVGDRLVLTGTHLTYSKEVAPQVARDDQTEDEELVISRIEGNTIYFDTPLQFDHDAPRDDLKAYVANYSRNIRFETENADDLPVHQRGHVMLMHSDTIDIRYAEFSDLGRTDKSERAVDIADVGNVQSDTNAKARYSLHLHRVGVDDPDDPAMLMGNSVWGSPGWGFVQHDSNAILSDNAAYDVYGAAFVAETGNEIGRWVSNIAIKSIGNGGGAKSFEDVQAFDLGRTGAGFWFQGRLVDAVDNVAAGVPGGQGFVWMSRGGGVIKVDPSTADWSESLRYIDEAFANYPVISQFQGNEAIAVGTGLEVIKAGPEQQHDVRSMIEQFTAWEVRTGVHLQYTAHYTLKDIDVIATDGSSGARPARFGIEYGPNTIDMVINGANIEGFPTGFHAGRDAINLNYPFDGDWAYVFIDVNIDGATTEYSNSHSSDVYLTRDQLVEGRLTYDSDLGDVTWIAPPEDHTYVDVTGTKTDSIGAVEVSPTWDPIRHDYFTVRNALVEEGYWTLPDGRKVTAIDQYFADRVTGSVDKVTVFVEWERDFSDVDGVPQYNGVLDLSDNNAAVARTDFGTVSSGGTIDIDVLANDYDPDGGEINIDGLCPPNNGQVFVNEDGSVRYIADPNFTGEDAFMYWLEDDNGNFDKGLVRVTVEA</sequence>
<proteinExistence type="predicted"/>
<protein>
    <submittedName>
        <fullName evidence="4">Cadherin-like domain-containing protein</fullName>
    </submittedName>
</protein>
<comment type="caution">
    <text evidence="4">The sequence shown here is derived from an EMBL/GenBank/DDBJ whole genome shotgun (WGS) entry which is preliminary data.</text>
</comment>
<keyword evidence="1" id="KW-0732">Signal</keyword>
<dbReference type="EMBL" id="JBEHZE010000001">
    <property type="protein sequence ID" value="MEX6632099.1"/>
    <property type="molecule type" value="Genomic_DNA"/>
</dbReference>
<evidence type="ECO:0000256" key="2">
    <source>
        <dbReference type="SAM" id="MobiDB-lite"/>
    </source>
</evidence>
<dbReference type="Proteomes" id="UP001560685">
    <property type="component" value="Unassembled WGS sequence"/>
</dbReference>
<dbReference type="PANTHER" id="PTHR46769:SF2">
    <property type="entry name" value="FIBROCYSTIN-L ISOFORM 2 PRECURSOR-RELATED"/>
    <property type="match status" value="1"/>
</dbReference>
<dbReference type="SMART" id="SM01225">
    <property type="entry name" value="G8"/>
    <property type="match status" value="1"/>
</dbReference>